<name>A0A1W5CVF6_9LECA</name>
<accession>A0A1W5CVF6</accession>
<dbReference type="InterPro" id="IPR057684">
    <property type="entry name" value="DUF7924"/>
</dbReference>
<feature type="domain" description="DUF7924" evidence="2">
    <location>
        <begin position="286"/>
        <end position="425"/>
    </location>
</feature>
<keyword evidence="4" id="KW-1185">Reference proteome</keyword>
<organism evidence="3 4">
    <name type="scientific">Lasallia pustulata</name>
    <dbReference type="NCBI Taxonomy" id="136370"/>
    <lineage>
        <taxon>Eukaryota</taxon>
        <taxon>Fungi</taxon>
        <taxon>Dikarya</taxon>
        <taxon>Ascomycota</taxon>
        <taxon>Pezizomycotina</taxon>
        <taxon>Lecanoromycetes</taxon>
        <taxon>OSLEUM clade</taxon>
        <taxon>Umbilicariomycetidae</taxon>
        <taxon>Umbilicariales</taxon>
        <taxon>Umbilicariaceae</taxon>
        <taxon>Lasallia</taxon>
    </lineage>
</organism>
<dbReference type="Pfam" id="PF25545">
    <property type="entry name" value="DUF7924"/>
    <property type="match status" value="1"/>
</dbReference>
<protein>
    <recommendedName>
        <fullName evidence="2">DUF7924 domain-containing protein</fullName>
    </recommendedName>
</protein>
<evidence type="ECO:0000313" key="4">
    <source>
        <dbReference type="Proteomes" id="UP000192927"/>
    </source>
</evidence>
<sequence length="557" mass="64058">MKPQQGQGASIAIESTGCLEVLCNGVGKEDVQSRLKLFDELRRRRCPPAQLFSNMPLGPNSYSWLLENIKPSWDPAKPLPSPGSRPLSKPYRDVFYGYNAREESEIALAEHQKQNSHLNDGIVQSIEEYEHIDFSEDFDEQRPFPSPDRDTDQDPERTFYRSWGYLPPLSEDAVALIDAIIANPAMAEELARVGPDKPEFIEGLIDRNVFLDESEDPRVDHIKHLKPENLVPETEEQRNVHKPLWDRDQAKCDEGSSNEALFQRTMMMSLIARHCLIYERNILDFSVEETWTCHPMPTRAYSDNQPFLTQPKPDLAVCFRRHALVSDTTWYSLPAATRRLASYKSVVEVVTERVFHFCTIEAKKGKPAISDPIGQCQSLNNASQALHNMFEFFREAGPQHEEGFFTRVRFFSVVGSTEGLMIRIHRATREPADGSGRGWIVEPSNGEPGYPLRFEFQVFATIEKRDDFTREKVLETFENILLCYGENELRLLLRNATEAIVERFRNNPGEKRKRTSNNDFYRHGQRFPPNSRKPTPARSLARSDTNTPTEKVMNWFE</sequence>
<dbReference type="Proteomes" id="UP000192927">
    <property type="component" value="Unassembled WGS sequence"/>
</dbReference>
<proteinExistence type="predicted"/>
<feature type="region of interest" description="Disordered" evidence="1">
    <location>
        <begin position="507"/>
        <end position="557"/>
    </location>
</feature>
<evidence type="ECO:0000313" key="3">
    <source>
        <dbReference type="EMBL" id="SLM34848.1"/>
    </source>
</evidence>
<dbReference type="Gene3D" id="3.50.50.60">
    <property type="entry name" value="FAD/NAD(P)-binding domain"/>
    <property type="match status" value="1"/>
</dbReference>
<dbReference type="EMBL" id="FWEW01000421">
    <property type="protein sequence ID" value="SLM34848.1"/>
    <property type="molecule type" value="Genomic_DNA"/>
</dbReference>
<feature type="compositionally biased region" description="Basic and acidic residues" evidence="1">
    <location>
        <begin position="147"/>
        <end position="156"/>
    </location>
</feature>
<evidence type="ECO:0000259" key="2">
    <source>
        <dbReference type="Pfam" id="PF25545"/>
    </source>
</evidence>
<dbReference type="AlphaFoldDB" id="A0A1W5CVF6"/>
<feature type="region of interest" description="Disordered" evidence="1">
    <location>
        <begin position="136"/>
        <end position="156"/>
    </location>
</feature>
<evidence type="ECO:0000256" key="1">
    <source>
        <dbReference type="SAM" id="MobiDB-lite"/>
    </source>
</evidence>
<dbReference type="InterPro" id="IPR036188">
    <property type="entry name" value="FAD/NAD-bd_sf"/>
</dbReference>
<reference evidence="4" key="1">
    <citation type="submission" date="2017-03" db="EMBL/GenBank/DDBJ databases">
        <authorList>
            <person name="Sharma R."/>
            <person name="Thines M."/>
        </authorList>
    </citation>
    <scope>NUCLEOTIDE SEQUENCE [LARGE SCALE GENOMIC DNA]</scope>
</reference>